<protein>
    <submittedName>
        <fullName evidence="1">Uncharacterized protein</fullName>
    </submittedName>
</protein>
<keyword evidence="2" id="KW-1185">Reference proteome</keyword>
<evidence type="ECO:0000313" key="1">
    <source>
        <dbReference type="EMBL" id="MFF3667624.1"/>
    </source>
</evidence>
<evidence type="ECO:0000313" key="2">
    <source>
        <dbReference type="Proteomes" id="UP001602013"/>
    </source>
</evidence>
<dbReference type="EMBL" id="JBIASD010000011">
    <property type="protein sequence ID" value="MFF3667624.1"/>
    <property type="molecule type" value="Genomic_DNA"/>
</dbReference>
<reference evidence="1 2" key="1">
    <citation type="submission" date="2024-10" db="EMBL/GenBank/DDBJ databases">
        <title>The Natural Products Discovery Center: Release of the First 8490 Sequenced Strains for Exploring Actinobacteria Biosynthetic Diversity.</title>
        <authorList>
            <person name="Kalkreuter E."/>
            <person name="Kautsar S.A."/>
            <person name="Yang D."/>
            <person name="Bader C.D."/>
            <person name="Teijaro C.N."/>
            <person name="Fluegel L."/>
            <person name="Davis C.M."/>
            <person name="Simpson J.R."/>
            <person name="Lauterbach L."/>
            <person name="Steele A.D."/>
            <person name="Gui C."/>
            <person name="Meng S."/>
            <person name="Li G."/>
            <person name="Viehrig K."/>
            <person name="Ye F."/>
            <person name="Su P."/>
            <person name="Kiefer A.F."/>
            <person name="Nichols A."/>
            <person name="Cepeda A.J."/>
            <person name="Yan W."/>
            <person name="Fan B."/>
            <person name="Jiang Y."/>
            <person name="Adhikari A."/>
            <person name="Zheng C.-J."/>
            <person name="Schuster L."/>
            <person name="Cowan T.M."/>
            <person name="Smanski M.J."/>
            <person name="Chevrette M.G."/>
            <person name="De Carvalho L.P.S."/>
            <person name="Shen B."/>
        </authorList>
    </citation>
    <scope>NUCLEOTIDE SEQUENCE [LARGE SCALE GENOMIC DNA]</scope>
    <source>
        <strain evidence="1 2">NPDC002173</strain>
    </source>
</reference>
<proteinExistence type="predicted"/>
<comment type="caution">
    <text evidence="1">The sequence shown here is derived from an EMBL/GenBank/DDBJ whole genome shotgun (WGS) entry which is preliminary data.</text>
</comment>
<dbReference type="RefSeq" id="WP_169806542.1">
    <property type="nucleotide sequence ID" value="NZ_BBYJ01000008.1"/>
</dbReference>
<gene>
    <name evidence="1" type="ORF">ACFYXI_18665</name>
</gene>
<sequence length="58" mass="6588">MLKVVTSLDESLDTFGKVRDIRSVLRRKPKNDNKIVDMRAYAGRNVIRFPKPDPTSAA</sequence>
<dbReference type="Proteomes" id="UP001602013">
    <property type="component" value="Unassembled WGS sequence"/>
</dbReference>
<name>A0ABW6SRK2_9ACTN</name>
<organism evidence="1 2">
    <name type="scientific">Microtetraspora malaysiensis</name>
    <dbReference type="NCBI Taxonomy" id="161358"/>
    <lineage>
        <taxon>Bacteria</taxon>
        <taxon>Bacillati</taxon>
        <taxon>Actinomycetota</taxon>
        <taxon>Actinomycetes</taxon>
        <taxon>Streptosporangiales</taxon>
        <taxon>Streptosporangiaceae</taxon>
        <taxon>Microtetraspora</taxon>
    </lineage>
</organism>
<accession>A0ABW6SRK2</accession>